<proteinExistence type="predicted"/>
<name>A0A653EV30_9MYCO</name>
<dbReference type="AlphaFoldDB" id="A0A653EV30"/>
<feature type="compositionally biased region" description="Basic and acidic residues" evidence="1">
    <location>
        <begin position="72"/>
        <end position="83"/>
    </location>
</feature>
<reference evidence="2" key="1">
    <citation type="submission" date="2019-05" db="EMBL/GenBank/DDBJ databases">
        <authorList>
            <person name="Naeem R."/>
            <person name="Antony C."/>
            <person name="Guan Q."/>
        </authorList>
    </citation>
    <scope>NUCLEOTIDE SEQUENCE</scope>
    <source>
        <strain evidence="2">2</strain>
    </source>
</reference>
<evidence type="ECO:0000256" key="1">
    <source>
        <dbReference type="SAM" id="MobiDB-lite"/>
    </source>
</evidence>
<gene>
    <name evidence="2" type="ORF">BIN_B_03953</name>
</gene>
<feature type="region of interest" description="Disordered" evidence="1">
    <location>
        <begin position="30"/>
        <end position="135"/>
    </location>
</feature>
<organism evidence="2">
    <name type="scientific">Mycobacterium riyadhense</name>
    <dbReference type="NCBI Taxonomy" id="486698"/>
    <lineage>
        <taxon>Bacteria</taxon>
        <taxon>Bacillati</taxon>
        <taxon>Actinomycetota</taxon>
        <taxon>Actinomycetes</taxon>
        <taxon>Mycobacteriales</taxon>
        <taxon>Mycobacteriaceae</taxon>
        <taxon>Mycobacterium</taxon>
    </lineage>
</organism>
<protein>
    <submittedName>
        <fullName evidence="2">Uncharacterized protein</fullName>
    </submittedName>
</protein>
<dbReference type="EMBL" id="LR589114">
    <property type="protein sequence ID" value="VTP01260.1"/>
    <property type="molecule type" value="Genomic_DNA"/>
</dbReference>
<accession>A0A653EV30</accession>
<evidence type="ECO:0000313" key="2">
    <source>
        <dbReference type="EMBL" id="VTP01260.1"/>
    </source>
</evidence>
<sequence>MLGTDPQILEHLVFVGVGGAEDLGLEVMRDLNGGLTDPAGAGVDEHPLASAEPGQLDQGDVGRQKRHRHRRGLAERQSRRDGNNHPVIGDRGGREGVVGEQPHHRVTGSRGGHIGGGVDDDAGGFRAEPFVCDGA</sequence>